<comment type="caution">
    <text evidence="1">The sequence shown here is derived from an EMBL/GenBank/DDBJ whole genome shotgun (WGS) entry which is preliminary data.</text>
</comment>
<protein>
    <recommendedName>
        <fullName evidence="2">DNA-binding protein</fullName>
    </recommendedName>
</protein>
<gene>
    <name evidence="1" type="ORF">SDC9_34681</name>
</gene>
<sequence>MTKTITFNELRKIKDSLPDGSTHRIADELGLSVETVRNYFGGHNFKDGKSCGVHIEPGPDGGLVILDDTTVLERALQILNEKIGKKAVAPEA</sequence>
<dbReference type="EMBL" id="VSSQ01000262">
    <property type="protein sequence ID" value="MPL88655.1"/>
    <property type="molecule type" value="Genomic_DNA"/>
</dbReference>
<organism evidence="1">
    <name type="scientific">bioreactor metagenome</name>
    <dbReference type="NCBI Taxonomy" id="1076179"/>
    <lineage>
        <taxon>unclassified sequences</taxon>
        <taxon>metagenomes</taxon>
        <taxon>ecological metagenomes</taxon>
    </lineage>
</organism>
<accession>A0A644VC17</accession>
<proteinExistence type="predicted"/>
<evidence type="ECO:0008006" key="2">
    <source>
        <dbReference type="Google" id="ProtNLM"/>
    </source>
</evidence>
<name>A0A644VC17_9ZZZZ</name>
<dbReference type="AlphaFoldDB" id="A0A644VC17"/>
<reference evidence="1" key="1">
    <citation type="submission" date="2019-08" db="EMBL/GenBank/DDBJ databases">
        <authorList>
            <person name="Kucharzyk K."/>
            <person name="Murdoch R.W."/>
            <person name="Higgins S."/>
            <person name="Loffler F."/>
        </authorList>
    </citation>
    <scope>NUCLEOTIDE SEQUENCE</scope>
</reference>
<evidence type="ECO:0000313" key="1">
    <source>
        <dbReference type="EMBL" id="MPL88655.1"/>
    </source>
</evidence>